<dbReference type="Pfam" id="PF13181">
    <property type="entry name" value="TPR_8"/>
    <property type="match status" value="3"/>
</dbReference>
<keyword evidence="1" id="KW-0677">Repeat</keyword>
<feature type="repeat" description="TPR" evidence="3">
    <location>
        <begin position="254"/>
        <end position="287"/>
    </location>
</feature>
<dbReference type="InterPro" id="IPR019734">
    <property type="entry name" value="TPR_rpt"/>
</dbReference>
<dbReference type="InParanoid" id="Q23EA4"/>
<dbReference type="KEGG" id="tet:TTHERM_00717750"/>
<dbReference type="HOGENOM" id="CLU_443143_0_0_1"/>
<reference evidence="5" key="1">
    <citation type="journal article" date="2006" name="PLoS Biol.">
        <title>Macronuclear genome sequence of the ciliate Tetrahymena thermophila, a model eukaryote.</title>
        <authorList>
            <person name="Eisen J.A."/>
            <person name="Coyne R.S."/>
            <person name="Wu M."/>
            <person name="Wu D."/>
            <person name="Thiagarajan M."/>
            <person name="Wortman J.R."/>
            <person name="Badger J.H."/>
            <person name="Ren Q."/>
            <person name="Amedeo P."/>
            <person name="Jones K.M."/>
            <person name="Tallon L.J."/>
            <person name="Delcher A.L."/>
            <person name="Salzberg S.L."/>
            <person name="Silva J.C."/>
            <person name="Haas B.J."/>
            <person name="Majoros W.H."/>
            <person name="Farzad M."/>
            <person name="Carlton J.M."/>
            <person name="Smith R.K. Jr."/>
            <person name="Garg J."/>
            <person name="Pearlman R.E."/>
            <person name="Karrer K.M."/>
            <person name="Sun L."/>
            <person name="Manning G."/>
            <person name="Elde N.C."/>
            <person name="Turkewitz A.P."/>
            <person name="Asai D.J."/>
            <person name="Wilkes D.E."/>
            <person name="Wang Y."/>
            <person name="Cai H."/>
            <person name="Collins K."/>
            <person name="Stewart B.A."/>
            <person name="Lee S.R."/>
            <person name="Wilamowska K."/>
            <person name="Weinberg Z."/>
            <person name="Ruzzo W.L."/>
            <person name="Wloga D."/>
            <person name="Gaertig J."/>
            <person name="Frankel J."/>
            <person name="Tsao C.-C."/>
            <person name="Gorovsky M.A."/>
            <person name="Keeling P.J."/>
            <person name="Waller R.F."/>
            <person name="Patron N.J."/>
            <person name="Cherry J.M."/>
            <person name="Stover N.A."/>
            <person name="Krieger C.J."/>
            <person name="del Toro C."/>
            <person name="Ryder H.F."/>
            <person name="Williamson S.C."/>
            <person name="Barbeau R.A."/>
            <person name="Hamilton E.P."/>
            <person name="Orias E."/>
        </authorList>
    </citation>
    <scope>NUCLEOTIDE SEQUENCE [LARGE SCALE GENOMIC DNA]</scope>
    <source>
        <strain evidence="5">SB210</strain>
    </source>
</reference>
<evidence type="ECO:0000313" key="5">
    <source>
        <dbReference type="Proteomes" id="UP000009168"/>
    </source>
</evidence>
<dbReference type="GeneID" id="7839534"/>
<protein>
    <submittedName>
        <fullName evidence="4">Tetratricopeptide repeat protein</fullName>
    </submittedName>
</protein>
<gene>
    <name evidence="4" type="ORF">TTHERM_00717750</name>
</gene>
<dbReference type="AlphaFoldDB" id="Q23EA4"/>
<proteinExistence type="predicted"/>
<dbReference type="PANTHER" id="PTHR44227">
    <property type="match status" value="1"/>
</dbReference>
<dbReference type="PROSITE" id="PS50005">
    <property type="entry name" value="TPR"/>
    <property type="match status" value="1"/>
</dbReference>
<organism evidence="4 5">
    <name type="scientific">Tetrahymena thermophila (strain SB210)</name>
    <dbReference type="NCBI Taxonomy" id="312017"/>
    <lineage>
        <taxon>Eukaryota</taxon>
        <taxon>Sar</taxon>
        <taxon>Alveolata</taxon>
        <taxon>Ciliophora</taxon>
        <taxon>Intramacronucleata</taxon>
        <taxon>Oligohymenophorea</taxon>
        <taxon>Hymenostomatida</taxon>
        <taxon>Tetrahymenina</taxon>
        <taxon>Tetrahymenidae</taxon>
        <taxon>Tetrahymena</taxon>
    </lineage>
</organism>
<dbReference type="EMBL" id="GG662649">
    <property type="protein sequence ID" value="EAR94849.2"/>
    <property type="molecule type" value="Genomic_DNA"/>
</dbReference>
<dbReference type="PANTHER" id="PTHR44227:SF3">
    <property type="entry name" value="PROTEIN O-MANNOSYL-TRANSFERASE TMTC4"/>
    <property type="match status" value="1"/>
</dbReference>
<evidence type="ECO:0000313" key="4">
    <source>
        <dbReference type="EMBL" id="EAR94849.2"/>
    </source>
</evidence>
<accession>Q23EA4</accession>
<sequence length="388" mass="46396">MNLLQEQSKDVFVFFANKQSIYFEKPIKQIEREAKQKLKANPRDVISLLIQVQILYKFMAKERNALEILKQILQIDPLNIDARIEIVLILFKRKNSPLSQIEMLINECFQLDQNYWRIYYIQALNYLHSNQLLKSKQVMAQSYEKFPNVSWVRIFYAQLLSEYKGTQWLSQQIIQEEIQKNKLDYESIIRIAYAYFNLNDQVVAEKYLHKAIQLNSNSSKGNNNLGYFYRFHKQDDDLCIKYCKKALEIDNNCDSSYYNLGVSYSKKKNYKISIDFLKKCIAINKNYESAYQDLAFINYKHLNQIEQTYYFLYKMMKIFPKNQYGSYFLLFIQVYNFQNQSNHFQKDLELTEILGQVLINDFEQRGSKHDFISLNNINILLNSNYSNN</sequence>
<dbReference type="SMART" id="SM00028">
    <property type="entry name" value="TPR"/>
    <property type="match status" value="3"/>
</dbReference>
<dbReference type="Gene3D" id="1.25.40.10">
    <property type="entry name" value="Tetratricopeptide repeat domain"/>
    <property type="match status" value="2"/>
</dbReference>
<keyword evidence="5" id="KW-1185">Reference proteome</keyword>
<dbReference type="Proteomes" id="UP000009168">
    <property type="component" value="Unassembled WGS sequence"/>
</dbReference>
<dbReference type="InterPro" id="IPR011990">
    <property type="entry name" value="TPR-like_helical_dom_sf"/>
</dbReference>
<dbReference type="SUPFAM" id="SSF48452">
    <property type="entry name" value="TPR-like"/>
    <property type="match status" value="2"/>
</dbReference>
<dbReference type="InterPro" id="IPR052346">
    <property type="entry name" value="O-mannosyl-transferase_TMTC"/>
</dbReference>
<name>Q23EA4_TETTS</name>
<evidence type="ECO:0000256" key="1">
    <source>
        <dbReference type="ARBA" id="ARBA00022737"/>
    </source>
</evidence>
<evidence type="ECO:0000256" key="2">
    <source>
        <dbReference type="ARBA" id="ARBA00022803"/>
    </source>
</evidence>
<evidence type="ECO:0000256" key="3">
    <source>
        <dbReference type="PROSITE-ProRule" id="PRU00339"/>
    </source>
</evidence>
<keyword evidence="2 3" id="KW-0802">TPR repeat</keyword>
<dbReference type="RefSeq" id="XP_001015094.2">
    <property type="nucleotide sequence ID" value="XM_001015094.2"/>
</dbReference>